<dbReference type="InterPro" id="IPR013762">
    <property type="entry name" value="Integrase-like_cat_sf"/>
</dbReference>
<gene>
    <name evidence="3" type="ORF">ADH66_17405</name>
    <name evidence="4" type="ORF">I5Q82_07805</name>
</gene>
<evidence type="ECO:0000259" key="2">
    <source>
        <dbReference type="Pfam" id="PF00589"/>
    </source>
</evidence>
<protein>
    <submittedName>
        <fullName evidence="4">Tyrosine-type recombinase/integrase</fullName>
    </submittedName>
</protein>
<dbReference type="AlphaFoldDB" id="A0A1Z2XV01"/>
<evidence type="ECO:0000313" key="6">
    <source>
        <dbReference type="Proteomes" id="UP000596035"/>
    </source>
</evidence>
<evidence type="ECO:0000313" key="4">
    <source>
        <dbReference type="EMBL" id="QQR31558.1"/>
    </source>
</evidence>
<dbReference type="InterPro" id="IPR011010">
    <property type="entry name" value="DNA_brk_join_enz"/>
</dbReference>
<dbReference type="Proteomes" id="UP000196710">
    <property type="component" value="Chromosome"/>
</dbReference>
<dbReference type="EMBL" id="CP065321">
    <property type="protein sequence ID" value="QQR31558.1"/>
    <property type="molecule type" value="Genomic_DNA"/>
</dbReference>
<reference evidence="5" key="2">
    <citation type="submission" date="2017-05" db="EMBL/GenBank/DDBJ databases">
        <title>Improved OligoMM genomes.</title>
        <authorList>
            <person name="Garzetti D."/>
        </authorList>
    </citation>
    <scope>NUCLEOTIDE SEQUENCE [LARGE SCALE GENOMIC DNA]</scope>
    <source>
        <strain evidence="5">KB18</strain>
    </source>
</reference>
<dbReference type="Pfam" id="PF00589">
    <property type="entry name" value="Phage_integrase"/>
    <property type="match status" value="1"/>
</dbReference>
<keyword evidence="5" id="KW-1185">Reference proteome</keyword>
<organism evidence="4 6">
    <name type="scientific">Acutalibacter muris</name>
    <dbReference type="NCBI Taxonomy" id="1796620"/>
    <lineage>
        <taxon>Bacteria</taxon>
        <taxon>Bacillati</taxon>
        <taxon>Bacillota</taxon>
        <taxon>Clostridia</taxon>
        <taxon>Eubacteriales</taxon>
        <taxon>Acutalibacteraceae</taxon>
        <taxon>Acutalibacter</taxon>
    </lineage>
</organism>
<dbReference type="GO" id="GO:0006310">
    <property type="term" value="P:DNA recombination"/>
    <property type="evidence" value="ECO:0007669"/>
    <property type="project" value="UniProtKB-KW"/>
</dbReference>
<dbReference type="GO" id="GO:0003677">
    <property type="term" value="F:DNA binding"/>
    <property type="evidence" value="ECO:0007669"/>
    <property type="project" value="InterPro"/>
</dbReference>
<dbReference type="RefSeq" id="WP_084384387.1">
    <property type="nucleotide sequence ID" value="NZ_CP021422.1"/>
</dbReference>
<accession>A0A1Z2XV01</accession>
<evidence type="ECO:0000313" key="5">
    <source>
        <dbReference type="Proteomes" id="UP000196710"/>
    </source>
</evidence>
<proteinExistence type="predicted"/>
<dbReference type="KEGG" id="amur:ADH66_17405"/>
<evidence type="ECO:0000313" key="3">
    <source>
        <dbReference type="EMBL" id="ASB42278.1"/>
    </source>
</evidence>
<dbReference type="Proteomes" id="UP000596035">
    <property type="component" value="Chromosome"/>
</dbReference>
<dbReference type="SUPFAM" id="SSF56349">
    <property type="entry name" value="DNA breaking-rejoining enzymes"/>
    <property type="match status" value="1"/>
</dbReference>
<sequence length="56" mass="5943">MASILISHDVPLINVSNFLGHSDISTTANIYAHLDKASKQASADIITGIFDNKSEG</sequence>
<dbReference type="Gene3D" id="1.10.443.10">
    <property type="entry name" value="Intergrase catalytic core"/>
    <property type="match status" value="1"/>
</dbReference>
<feature type="domain" description="Tyr recombinase" evidence="2">
    <location>
        <begin position="2"/>
        <end position="36"/>
    </location>
</feature>
<name>A0A1Z2XV01_9FIRM</name>
<dbReference type="EMBL" id="CP021422">
    <property type="protein sequence ID" value="ASB42278.1"/>
    <property type="molecule type" value="Genomic_DNA"/>
</dbReference>
<reference evidence="3" key="1">
    <citation type="journal article" date="2017" name="Genome Announc.">
        <title>High-Quality Whole-Genome Sequences of the Oligo-Mouse-Microbiota Bacterial Community.</title>
        <authorList>
            <person name="Garzetti D."/>
            <person name="Brugiroux S."/>
            <person name="Bunk B."/>
            <person name="Pukall R."/>
            <person name="McCoy K.D."/>
            <person name="Macpherson A.J."/>
            <person name="Stecher B."/>
        </authorList>
    </citation>
    <scope>NUCLEOTIDE SEQUENCE</scope>
    <source>
        <strain evidence="3">KB18</strain>
    </source>
</reference>
<dbReference type="InterPro" id="IPR002104">
    <property type="entry name" value="Integrase_catalytic"/>
</dbReference>
<evidence type="ECO:0000256" key="1">
    <source>
        <dbReference type="ARBA" id="ARBA00023172"/>
    </source>
</evidence>
<keyword evidence="1" id="KW-0233">DNA recombination</keyword>
<dbReference type="GO" id="GO:0015074">
    <property type="term" value="P:DNA integration"/>
    <property type="evidence" value="ECO:0007669"/>
    <property type="project" value="InterPro"/>
</dbReference>
<reference evidence="4 6" key="3">
    <citation type="submission" date="2020-11" db="EMBL/GenBank/DDBJ databases">
        <title>Closed and high quality bacterial genomes of the OMM12 community.</title>
        <authorList>
            <person name="Marbouty M."/>
            <person name="Lamy-Besnier Q."/>
            <person name="Debarbieux L."/>
            <person name="Koszul R."/>
        </authorList>
    </citation>
    <scope>NUCLEOTIDE SEQUENCE [LARGE SCALE GENOMIC DNA]</scope>
    <source>
        <strain evidence="4 6">KB18</strain>
    </source>
</reference>